<dbReference type="InterPro" id="IPR036604">
    <property type="entry name" value="PurS-like_sf"/>
</dbReference>
<dbReference type="InterPro" id="IPR036676">
    <property type="entry name" value="PurM-like_C_sf"/>
</dbReference>
<feature type="domain" description="PurM-like C-terminal" evidence="9">
    <location>
        <begin position="408"/>
        <end position="461"/>
    </location>
</feature>
<feature type="domain" description="Phosphoribosylformylglycinamidine synthase linker" evidence="10">
    <location>
        <begin position="178"/>
        <end position="227"/>
    </location>
</feature>
<dbReference type="Gene3D" id="3.30.1280.10">
    <property type="entry name" value="Phosphoribosylformylglycinamidine synthase subunit PurS"/>
    <property type="match status" value="2"/>
</dbReference>
<dbReference type="GO" id="GO:0005524">
    <property type="term" value="F:ATP binding"/>
    <property type="evidence" value="ECO:0007669"/>
    <property type="project" value="UniProtKB-KW"/>
</dbReference>
<dbReference type="EMBL" id="LAZR01043395">
    <property type="protein sequence ID" value="KKL07180.1"/>
    <property type="molecule type" value="Genomic_DNA"/>
</dbReference>
<evidence type="ECO:0000259" key="9">
    <source>
        <dbReference type="Pfam" id="PF02769"/>
    </source>
</evidence>
<evidence type="ECO:0000256" key="6">
    <source>
        <dbReference type="ARBA" id="ARBA00022840"/>
    </source>
</evidence>
<comment type="caution">
    <text evidence="11">The sequence shown here is derived from an EMBL/GenBank/DDBJ whole genome shotgun (WGS) entry which is preliminary data.</text>
</comment>
<protein>
    <recommendedName>
        <fullName evidence="12">Phosphoribosylformylglycinamidine synthase</fullName>
    </recommendedName>
</protein>
<dbReference type="GO" id="GO:0004642">
    <property type="term" value="F:phosphoribosylformylglycinamidine synthase activity"/>
    <property type="evidence" value="ECO:0007669"/>
    <property type="project" value="InterPro"/>
</dbReference>
<evidence type="ECO:0000259" key="10">
    <source>
        <dbReference type="Pfam" id="PF18072"/>
    </source>
</evidence>
<evidence type="ECO:0000256" key="3">
    <source>
        <dbReference type="ARBA" id="ARBA00022723"/>
    </source>
</evidence>
<proteinExistence type="predicted"/>
<sequence>MVNRVEVRMRDEFNDPHAEGVLAQIRELGIDSVSAVRSARLFFLAGEIAEQEIARIGGELLADPVTEEFAVGADGGGNGATVVEVHLKGGVMDPVAASAEKAVSDMGISVDSVRTARRYELTGAVSDAQCELIARRLLANDCIEDIHFQAHIPPEAHTGKYELRVVDVAIRELDDAGLEALSADRDFFLNLTEMKAIQDHYRAQRREPRDVELETIAQTWSEHCGHKTFRSDVRVTDAAGREVESIDNLIKTTIFAVTKELDRPWCLSVFEDNAGVIEFDDDWAVCFKVETHNHPSALDPYGGAGTGIGGVIRDPMGTGLGAFPVANTDVFCFGPTDMPLEEVPKGVLHPRRIMRGVVAGVRDYGNRMGIPTVNGAVYFDEKYLGNPLVYCGTVGLMPIDKCRKRQPGPGDAIVCVGGRTGRDGIHGATFSSGELTHEHETEFSGAVQIGNAITEKKMLDTIMQA</sequence>
<dbReference type="InterPro" id="IPR003850">
    <property type="entry name" value="PurS"/>
</dbReference>
<evidence type="ECO:0000313" key="11">
    <source>
        <dbReference type="EMBL" id="KKL07180.1"/>
    </source>
</evidence>
<organism evidence="11">
    <name type="scientific">marine sediment metagenome</name>
    <dbReference type="NCBI Taxonomy" id="412755"/>
    <lineage>
        <taxon>unclassified sequences</taxon>
        <taxon>metagenomes</taxon>
        <taxon>ecological metagenomes</taxon>
    </lineage>
</organism>
<dbReference type="PANTHER" id="PTHR43555:SF1">
    <property type="entry name" value="PHOSPHORIBOSYLFORMYLGLYCINAMIDINE SYNTHASE SUBUNIT PURL"/>
    <property type="match status" value="1"/>
</dbReference>
<dbReference type="SUPFAM" id="SSF55326">
    <property type="entry name" value="PurM N-terminal domain-like"/>
    <property type="match status" value="1"/>
</dbReference>
<evidence type="ECO:0000256" key="4">
    <source>
        <dbReference type="ARBA" id="ARBA00022741"/>
    </source>
</evidence>
<dbReference type="Gene3D" id="3.30.1330.10">
    <property type="entry name" value="PurM-like, N-terminal domain"/>
    <property type="match status" value="1"/>
</dbReference>
<dbReference type="InterPro" id="IPR036921">
    <property type="entry name" value="PurM-like_N_sf"/>
</dbReference>
<dbReference type="InterPro" id="IPR016188">
    <property type="entry name" value="PurM-like_N"/>
</dbReference>
<keyword evidence="3" id="KW-0479">Metal-binding</keyword>
<dbReference type="InterPro" id="IPR010918">
    <property type="entry name" value="PurM-like_C_dom"/>
</dbReference>
<gene>
    <name evidence="11" type="ORF">LCGC14_2588600</name>
</gene>
<evidence type="ECO:0000259" key="8">
    <source>
        <dbReference type="Pfam" id="PF00586"/>
    </source>
</evidence>
<keyword evidence="5" id="KW-0658">Purine biosynthesis</keyword>
<keyword evidence="4" id="KW-0547">Nucleotide-binding</keyword>
<dbReference type="Pfam" id="PF02769">
    <property type="entry name" value="AIRS_C"/>
    <property type="match status" value="1"/>
</dbReference>
<dbReference type="Gene3D" id="3.90.650.10">
    <property type="entry name" value="PurM-like C-terminal domain"/>
    <property type="match status" value="1"/>
</dbReference>
<dbReference type="InterPro" id="IPR010074">
    <property type="entry name" value="PRibForGlyAmidine_synth_PurL"/>
</dbReference>
<keyword evidence="1" id="KW-0963">Cytoplasm</keyword>
<dbReference type="InterPro" id="IPR041609">
    <property type="entry name" value="PurL_linker"/>
</dbReference>
<dbReference type="GO" id="GO:0046872">
    <property type="term" value="F:metal ion binding"/>
    <property type="evidence" value="ECO:0007669"/>
    <property type="project" value="UniProtKB-KW"/>
</dbReference>
<name>A0A0F9ACM8_9ZZZZ</name>
<feature type="non-terminal residue" evidence="11">
    <location>
        <position position="465"/>
    </location>
</feature>
<evidence type="ECO:0000256" key="1">
    <source>
        <dbReference type="ARBA" id="ARBA00022490"/>
    </source>
</evidence>
<evidence type="ECO:0000256" key="5">
    <source>
        <dbReference type="ARBA" id="ARBA00022755"/>
    </source>
</evidence>
<accession>A0A0F9ACM8</accession>
<dbReference type="Pfam" id="PF18072">
    <property type="entry name" value="FGAR-AT_linker"/>
    <property type="match status" value="1"/>
</dbReference>
<dbReference type="SUPFAM" id="SSF82697">
    <property type="entry name" value="PurS-like"/>
    <property type="match status" value="2"/>
</dbReference>
<keyword evidence="2" id="KW-0436">Ligase</keyword>
<evidence type="ECO:0008006" key="12">
    <source>
        <dbReference type="Google" id="ProtNLM"/>
    </source>
</evidence>
<dbReference type="GO" id="GO:0006189">
    <property type="term" value="P:'de novo' IMP biosynthetic process"/>
    <property type="evidence" value="ECO:0007669"/>
    <property type="project" value="InterPro"/>
</dbReference>
<dbReference type="PANTHER" id="PTHR43555">
    <property type="entry name" value="PHOSPHORIBOSYLFORMYLGLYCINAMIDINE SYNTHASE SUBUNIT PURL"/>
    <property type="match status" value="1"/>
</dbReference>
<dbReference type="Pfam" id="PF02700">
    <property type="entry name" value="PurS"/>
    <property type="match status" value="2"/>
</dbReference>
<dbReference type="Pfam" id="PF00586">
    <property type="entry name" value="AIRS"/>
    <property type="match status" value="1"/>
</dbReference>
<reference evidence="11" key="1">
    <citation type="journal article" date="2015" name="Nature">
        <title>Complex archaea that bridge the gap between prokaryotes and eukaryotes.</title>
        <authorList>
            <person name="Spang A."/>
            <person name="Saw J.H."/>
            <person name="Jorgensen S.L."/>
            <person name="Zaremba-Niedzwiedzka K."/>
            <person name="Martijn J."/>
            <person name="Lind A.E."/>
            <person name="van Eijk R."/>
            <person name="Schleper C."/>
            <person name="Guy L."/>
            <person name="Ettema T.J."/>
        </authorList>
    </citation>
    <scope>NUCLEOTIDE SEQUENCE</scope>
</reference>
<keyword evidence="7" id="KW-0460">Magnesium</keyword>
<dbReference type="SUPFAM" id="SSF56042">
    <property type="entry name" value="PurM C-terminal domain-like"/>
    <property type="match status" value="1"/>
</dbReference>
<evidence type="ECO:0000256" key="2">
    <source>
        <dbReference type="ARBA" id="ARBA00022598"/>
    </source>
</evidence>
<keyword evidence="6" id="KW-0067">ATP-binding</keyword>
<dbReference type="AlphaFoldDB" id="A0A0F9ACM8"/>
<feature type="domain" description="PurM-like N-terminal" evidence="8">
    <location>
        <begin position="272"/>
        <end position="397"/>
    </location>
</feature>
<dbReference type="Gene3D" id="1.10.8.750">
    <property type="entry name" value="Phosphoribosylformylglycinamidine synthase, linker domain"/>
    <property type="match status" value="1"/>
</dbReference>
<evidence type="ECO:0000256" key="7">
    <source>
        <dbReference type="ARBA" id="ARBA00022842"/>
    </source>
</evidence>